<evidence type="ECO:0000313" key="1">
    <source>
        <dbReference type="EMBL" id="PLR45442.1"/>
    </source>
</evidence>
<dbReference type="Proteomes" id="UP000234626">
    <property type="component" value="Unassembled WGS sequence"/>
</dbReference>
<dbReference type="OrthoDB" id="7065270at2"/>
<evidence type="ECO:0000313" key="2">
    <source>
        <dbReference type="Proteomes" id="UP000234626"/>
    </source>
</evidence>
<proteinExistence type="predicted"/>
<name>A0A2N5EJ61_9GAMM</name>
<sequence>MDQDLKAHVALERVELIARLTTEGGCQERDREVALLMIADLARGMTFQDSQFQVIFSARPLES</sequence>
<comment type="caution">
    <text evidence="1">The sequence shown here is derived from an EMBL/GenBank/DDBJ whole genome shotgun (WGS) entry which is preliminary data.</text>
</comment>
<evidence type="ECO:0008006" key="3">
    <source>
        <dbReference type="Google" id="ProtNLM"/>
    </source>
</evidence>
<dbReference type="RefSeq" id="WP_101835773.1">
    <property type="nucleotide sequence ID" value="NZ_PJZK01000022.1"/>
</dbReference>
<keyword evidence="2" id="KW-1185">Reference proteome</keyword>
<dbReference type="EMBL" id="PJZK01000022">
    <property type="protein sequence ID" value="PLR45442.1"/>
    <property type="molecule type" value="Genomic_DNA"/>
</dbReference>
<accession>A0A2N5EJ61</accession>
<protein>
    <recommendedName>
        <fullName evidence="3">Tum protein</fullName>
    </recommendedName>
</protein>
<organism evidence="1 2">
    <name type="scientific">Chimaeribacter arupi</name>
    <dbReference type="NCBI Taxonomy" id="2060066"/>
    <lineage>
        <taxon>Bacteria</taxon>
        <taxon>Pseudomonadati</taxon>
        <taxon>Pseudomonadota</taxon>
        <taxon>Gammaproteobacteria</taxon>
        <taxon>Enterobacterales</taxon>
        <taxon>Yersiniaceae</taxon>
        <taxon>Chimaeribacter</taxon>
    </lineage>
</organism>
<gene>
    <name evidence="1" type="ORF">CYR34_17725</name>
</gene>
<dbReference type="AlphaFoldDB" id="A0A2N5EJ61"/>
<reference evidence="1 2" key="1">
    <citation type="submission" date="2017-12" db="EMBL/GenBank/DDBJ databases">
        <title>Characterization of six clinical isolates of Enterochimera gen. nov., a novel genus of the Yersiniaciae family and the three species Enterochimera arupensis sp. nov., Enterochimera coloradensis sp. nov, and Enterochimera californica sp. nov.</title>
        <authorList>
            <person name="Rossi A."/>
            <person name="Fisher M."/>
        </authorList>
    </citation>
    <scope>NUCLEOTIDE SEQUENCE [LARGE SCALE GENOMIC DNA]</scope>
    <source>
        <strain evidence="1 2">2016Iso1</strain>
    </source>
</reference>